<evidence type="ECO:0000256" key="6">
    <source>
        <dbReference type="ARBA" id="ARBA00024343"/>
    </source>
</evidence>
<keyword evidence="3" id="KW-0238">DNA-binding</keyword>
<accession>A0AAV5I713</accession>
<sequence>MCDSNPNQIQRLTQEQEDQIMVSTFLHVISGFPDDATSSFPDSVIRSMLTDNDIRHSSNVNVSPGSSSAFPPAQSSMSANDNRRRYRGVRQRPWGKWAAEIRDPRQAKRVWLGTFETAEAAARAYDRAAIEYRGDKAKLNFPLSDYEQRQNREDEQEQRQMQVGNQNEAEMGGNEESWDEIFSDVEMQELLMMGNADQPGNHHDH</sequence>
<dbReference type="InterPro" id="IPR036955">
    <property type="entry name" value="AP2/ERF_dom_sf"/>
</dbReference>
<dbReference type="GO" id="GO:0003700">
    <property type="term" value="F:DNA-binding transcription factor activity"/>
    <property type="evidence" value="ECO:0007669"/>
    <property type="project" value="InterPro"/>
</dbReference>
<evidence type="ECO:0000256" key="4">
    <source>
        <dbReference type="ARBA" id="ARBA00023163"/>
    </source>
</evidence>
<dbReference type="SMART" id="SM00380">
    <property type="entry name" value="AP2"/>
    <property type="match status" value="1"/>
</dbReference>
<organism evidence="9 10">
    <name type="scientific">Rubroshorea leprosula</name>
    <dbReference type="NCBI Taxonomy" id="152421"/>
    <lineage>
        <taxon>Eukaryota</taxon>
        <taxon>Viridiplantae</taxon>
        <taxon>Streptophyta</taxon>
        <taxon>Embryophyta</taxon>
        <taxon>Tracheophyta</taxon>
        <taxon>Spermatophyta</taxon>
        <taxon>Magnoliopsida</taxon>
        <taxon>eudicotyledons</taxon>
        <taxon>Gunneridae</taxon>
        <taxon>Pentapetalae</taxon>
        <taxon>rosids</taxon>
        <taxon>malvids</taxon>
        <taxon>Malvales</taxon>
        <taxon>Dipterocarpaceae</taxon>
        <taxon>Rubroshorea</taxon>
    </lineage>
</organism>
<evidence type="ECO:0000256" key="7">
    <source>
        <dbReference type="SAM" id="MobiDB-lite"/>
    </source>
</evidence>
<dbReference type="InterPro" id="IPR001471">
    <property type="entry name" value="AP2/ERF_dom"/>
</dbReference>
<proteinExistence type="inferred from homology"/>
<dbReference type="EMBL" id="BPVZ01000008">
    <property type="protein sequence ID" value="GKU94737.1"/>
    <property type="molecule type" value="Genomic_DNA"/>
</dbReference>
<dbReference type="PROSITE" id="PS51032">
    <property type="entry name" value="AP2_ERF"/>
    <property type="match status" value="1"/>
</dbReference>
<evidence type="ECO:0000313" key="9">
    <source>
        <dbReference type="EMBL" id="GKU94737.1"/>
    </source>
</evidence>
<feature type="region of interest" description="Disordered" evidence="7">
    <location>
        <begin position="56"/>
        <end position="88"/>
    </location>
</feature>
<dbReference type="InterPro" id="IPR016177">
    <property type="entry name" value="DNA-bd_dom_sf"/>
</dbReference>
<dbReference type="AlphaFoldDB" id="A0AAV5I713"/>
<dbReference type="InterPro" id="IPR044808">
    <property type="entry name" value="ERF_plant"/>
</dbReference>
<feature type="region of interest" description="Disordered" evidence="7">
    <location>
        <begin position="148"/>
        <end position="175"/>
    </location>
</feature>
<dbReference type="FunFam" id="3.30.730.10:FF:000001">
    <property type="entry name" value="Ethylene-responsive transcription factor 2"/>
    <property type="match status" value="1"/>
</dbReference>
<dbReference type="SUPFAM" id="SSF54171">
    <property type="entry name" value="DNA-binding domain"/>
    <property type="match status" value="1"/>
</dbReference>
<dbReference type="GO" id="GO:0003677">
    <property type="term" value="F:DNA binding"/>
    <property type="evidence" value="ECO:0007669"/>
    <property type="project" value="UniProtKB-KW"/>
</dbReference>
<evidence type="ECO:0000256" key="2">
    <source>
        <dbReference type="ARBA" id="ARBA00023015"/>
    </source>
</evidence>
<dbReference type="PANTHER" id="PTHR31190:SF421">
    <property type="entry name" value="ETHYLENE-RESPONSIVE TRANSCRIPTION FACTOR ERF110"/>
    <property type="match status" value="1"/>
</dbReference>
<dbReference type="Gene3D" id="3.30.730.10">
    <property type="entry name" value="AP2/ERF domain"/>
    <property type="match status" value="1"/>
</dbReference>
<dbReference type="GO" id="GO:0005634">
    <property type="term" value="C:nucleus"/>
    <property type="evidence" value="ECO:0007669"/>
    <property type="project" value="UniProtKB-SubCell"/>
</dbReference>
<keyword evidence="10" id="KW-1185">Reference proteome</keyword>
<dbReference type="Proteomes" id="UP001054252">
    <property type="component" value="Unassembled WGS sequence"/>
</dbReference>
<protein>
    <recommendedName>
        <fullName evidence="8">AP2/ERF domain-containing protein</fullName>
    </recommendedName>
</protein>
<comment type="similarity">
    <text evidence="6">Belongs to the AP2/ERF transcription factor family. ERF subfamily.</text>
</comment>
<dbReference type="CDD" id="cd00018">
    <property type="entry name" value="AP2"/>
    <property type="match status" value="1"/>
</dbReference>
<evidence type="ECO:0000259" key="8">
    <source>
        <dbReference type="PROSITE" id="PS51032"/>
    </source>
</evidence>
<evidence type="ECO:0000256" key="1">
    <source>
        <dbReference type="ARBA" id="ARBA00004123"/>
    </source>
</evidence>
<dbReference type="PANTHER" id="PTHR31190">
    <property type="entry name" value="DNA-BINDING DOMAIN"/>
    <property type="match status" value="1"/>
</dbReference>
<keyword evidence="4" id="KW-0804">Transcription</keyword>
<gene>
    <name evidence="9" type="ORF">SLEP1_g8183</name>
</gene>
<comment type="subcellular location">
    <subcellularLocation>
        <location evidence="1">Nucleus</location>
    </subcellularLocation>
</comment>
<dbReference type="GO" id="GO:0009873">
    <property type="term" value="P:ethylene-activated signaling pathway"/>
    <property type="evidence" value="ECO:0007669"/>
    <property type="project" value="InterPro"/>
</dbReference>
<keyword evidence="2" id="KW-0805">Transcription regulation</keyword>
<evidence type="ECO:0000313" key="10">
    <source>
        <dbReference type="Proteomes" id="UP001054252"/>
    </source>
</evidence>
<name>A0AAV5I713_9ROSI</name>
<evidence type="ECO:0000256" key="5">
    <source>
        <dbReference type="ARBA" id="ARBA00023242"/>
    </source>
</evidence>
<keyword evidence="5" id="KW-0539">Nucleus</keyword>
<feature type="domain" description="AP2/ERF" evidence="8">
    <location>
        <begin position="85"/>
        <end position="142"/>
    </location>
</feature>
<dbReference type="Pfam" id="PF00847">
    <property type="entry name" value="AP2"/>
    <property type="match status" value="1"/>
</dbReference>
<evidence type="ECO:0000256" key="3">
    <source>
        <dbReference type="ARBA" id="ARBA00023125"/>
    </source>
</evidence>
<dbReference type="PRINTS" id="PR00367">
    <property type="entry name" value="ETHRSPELEMNT"/>
</dbReference>
<reference evidence="9 10" key="1">
    <citation type="journal article" date="2021" name="Commun. Biol.">
        <title>The genome of Shorea leprosula (Dipterocarpaceae) highlights the ecological relevance of drought in aseasonal tropical rainforests.</title>
        <authorList>
            <person name="Ng K.K.S."/>
            <person name="Kobayashi M.J."/>
            <person name="Fawcett J.A."/>
            <person name="Hatakeyama M."/>
            <person name="Paape T."/>
            <person name="Ng C.H."/>
            <person name="Ang C.C."/>
            <person name="Tnah L.H."/>
            <person name="Lee C.T."/>
            <person name="Nishiyama T."/>
            <person name="Sese J."/>
            <person name="O'Brien M.J."/>
            <person name="Copetti D."/>
            <person name="Mohd Noor M.I."/>
            <person name="Ong R.C."/>
            <person name="Putra M."/>
            <person name="Sireger I.Z."/>
            <person name="Indrioko S."/>
            <person name="Kosugi Y."/>
            <person name="Izuno A."/>
            <person name="Isagi Y."/>
            <person name="Lee S.L."/>
            <person name="Shimizu K.K."/>
        </authorList>
    </citation>
    <scope>NUCLEOTIDE SEQUENCE [LARGE SCALE GENOMIC DNA]</scope>
    <source>
        <strain evidence="9">214</strain>
    </source>
</reference>
<feature type="compositionally biased region" description="Low complexity" evidence="7">
    <location>
        <begin position="57"/>
        <end position="68"/>
    </location>
</feature>
<comment type="caution">
    <text evidence="9">The sequence shown here is derived from an EMBL/GenBank/DDBJ whole genome shotgun (WGS) entry which is preliminary data.</text>
</comment>